<evidence type="ECO:0008006" key="9">
    <source>
        <dbReference type="Google" id="ProtNLM"/>
    </source>
</evidence>
<dbReference type="PRINTS" id="PR00463">
    <property type="entry name" value="EP450I"/>
</dbReference>
<keyword evidence="5 6" id="KW-0408">Iron</keyword>
<dbReference type="Gene3D" id="1.10.630.10">
    <property type="entry name" value="Cytochrome P450"/>
    <property type="match status" value="1"/>
</dbReference>
<name>A0ABR3T046_9PEZI</name>
<sequence>MYSTATALAVMALLLILYNTCSILYNIFFHPLRKFPGPFWSRATTWPLAHARLRGVMHQVVTEMHAQYGEVVRTAPNELSFITSQAWQDIHGHRTGGKGGAFPKDLVPFGLDTSDSGLVVINDGYQRRRRLVSHAFSERALKEQEPIVRKYVNLLIAKLDDIAQLPKTSDADDARIFDMVHGYNFVSFDIMSDLAFGEPLGLLDRSTYTPWVQAVFDSFKLMNLMGVLNMYFPELAKLSSYVVPARLREQMKEHRAFSAERVERRMARSEEDRVDFWKFVLRNQDNKELTLQRWEMNNIASDFMVAGSETTATALSGITWLLLTNNSARKRLTCEIRSTFKSADQMDLSTLAQLPYLQACIEEGLRMYPSFPNAYHSFKNFTDPDSFIPERWLSNIPDARFVNDDKAVAKPFGFGPRDCIGKNLAYHEMRLVLAMVFWHFDLELCEESRKWMVDQKVFNVWEKPPLKVVVSST</sequence>
<dbReference type="SUPFAM" id="SSF48264">
    <property type="entry name" value="Cytochrome P450"/>
    <property type="match status" value="1"/>
</dbReference>
<dbReference type="PROSITE" id="PS00086">
    <property type="entry name" value="CYTOCHROME_P450"/>
    <property type="match status" value="1"/>
</dbReference>
<evidence type="ECO:0000313" key="7">
    <source>
        <dbReference type="EMBL" id="KAL1632953.1"/>
    </source>
</evidence>
<keyword evidence="4 6" id="KW-0479">Metal-binding</keyword>
<dbReference type="InterPro" id="IPR017972">
    <property type="entry name" value="Cyt_P450_CS"/>
</dbReference>
<dbReference type="PANTHER" id="PTHR24305:SF210">
    <property type="entry name" value="CYTOCHROME P450 MONOOXYGENASE ASQL-RELATED"/>
    <property type="match status" value="1"/>
</dbReference>
<dbReference type="CDD" id="cd11058">
    <property type="entry name" value="CYP60B-like"/>
    <property type="match status" value="1"/>
</dbReference>
<dbReference type="Proteomes" id="UP001521116">
    <property type="component" value="Unassembled WGS sequence"/>
</dbReference>
<evidence type="ECO:0000256" key="5">
    <source>
        <dbReference type="ARBA" id="ARBA00023004"/>
    </source>
</evidence>
<protein>
    <recommendedName>
        <fullName evidence="9">Cytochrome P450 monooxygenase</fullName>
    </recommendedName>
</protein>
<evidence type="ECO:0000256" key="3">
    <source>
        <dbReference type="ARBA" id="ARBA00022617"/>
    </source>
</evidence>
<dbReference type="InterPro" id="IPR050121">
    <property type="entry name" value="Cytochrome_P450_monoxygenase"/>
</dbReference>
<keyword evidence="6" id="KW-0560">Oxidoreductase</keyword>
<dbReference type="InterPro" id="IPR001128">
    <property type="entry name" value="Cyt_P450"/>
</dbReference>
<keyword evidence="6" id="KW-0503">Monooxygenase</keyword>
<dbReference type="PANTHER" id="PTHR24305">
    <property type="entry name" value="CYTOCHROME P450"/>
    <property type="match status" value="1"/>
</dbReference>
<comment type="caution">
    <text evidence="7">The sequence shown here is derived from an EMBL/GenBank/DDBJ whole genome shotgun (WGS) entry which is preliminary data.</text>
</comment>
<comment type="similarity">
    <text evidence="2 6">Belongs to the cytochrome P450 family.</text>
</comment>
<evidence type="ECO:0000256" key="4">
    <source>
        <dbReference type="ARBA" id="ARBA00022723"/>
    </source>
</evidence>
<keyword evidence="3 6" id="KW-0349">Heme</keyword>
<dbReference type="Pfam" id="PF00067">
    <property type="entry name" value="p450"/>
    <property type="match status" value="2"/>
</dbReference>
<keyword evidence="8" id="KW-1185">Reference proteome</keyword>
<dbReference type="EMBL" id="JAJVDC020000025">
    <property type="protein sequence ID" value="KAL1632953.1"/>
    <property type="molecule type" value="Genomic_DNA"/>
</dbReference>
<organism evidence="7 8">
    <name type="scientific">Neofusicoccum ribis</name>
    <dbReference type="NCBI Taxonomy" id="45134"/>
    <lineage>
        <taxon>Eukaryota</taxon>
        <taxon>Fungi</taxon>
        <taxon>Dikarya</taxon>
        <taxon>Ascomycota</taxon>
        <taxon>Pezizomycotina</taxon>
        <taxon>Dothideomycetes</taxon>
        <taxon>Dothideomycetes incertae sedis</taxon>
        <taxon>Botryosphaeriales</taxon>
        <taxon>Botryosphaeriaceae</taxon>
        <taxon>Neofusicoccum</taxon>
    </lineage>
</organism>
<gene>
    <name evidence="7" type="ORF">SLS56_003239</name>
</gene>
<accession>A0ABR3T046</accession>
<evidence type="ECO:0000256" key="6">
    <source>
        <dbReference type="RuleBase" id="RU000461"/>
    </source>
</evidence>
<dbReference type="InterPro" id="IPR036396">
    <property type="entry name" value="Cyt_P450_sf"/>
</dbReference>
<evidence type="ECO:0000256" key="2">
    <source>
        <dbReference type="ARBA" id="ARBA00010617"/>
    </source>
</evidence>
<evidence type="ECO:0000313" key="8">
    <source>
        <dbReference type="Proteomes" id="UP001521116"/>
    </source>
</evidence>
<proteinExistence type="inferred from homology"/>
<reference evidence="7 8" key="1">
    <citation type="submission" date="2024-02" db="EMBL/GenBank/DDBJ databases">
        <title>De novo assembly and annotation of 12 fungi associated with fruit tree decline syndrome in Ontario, Canada.</title>
        <authorList>
            <person name="Sulman M."/>
            <person name="Ellouze W."/>
            <person name="Ilyukhin E."/>
        </authorList>
    </citation>
    <scope>NUCLEOTIDE SEQUENCE [LARGE SCALE GENOMIC DNA]</scope>
    <source>
        <strain evidence="7 8">M1-105</strain>
    </source>
</reference>
<comment type="cofactor">
    <cofactor evidence="1">
        <name>heme</name>
        <dbReference type="ChEBI" id="CHEBI:30413"/>
    </cofactor>
</comment>
<evidence type="ECO:0000256" key="1">
    <source>
        <dbReference type="ARBA" id="ARBA00001971"/>
    </source>
</evidence>
<dbReference type="PRINTS" id="PR00385">
    <property type="entry name" value="P450"/>
</dbReference>
<dbReference type="InterPro" id="IPR002401">
    <property type="entry name" value="Cyt_P450_E_grp-I"/>
</dbReference>